<dbReference type="InterPro" id="IPR011042">
    <property type="entry name" value="6-blade_b-propeller_TolB-like"/>
</dbReference>
<dbReference type="InterPro" id="IPR001375">
    <property type="entry name" value="Peptidase_S9_cat"/>
</dbReference>
<evidence type="ECO:0000256" key="3">
    <source>
        <dbReference type="SAM" id="SignalP"/>
    </source>
</evidence>
<dbReference type="SUPFAM" id="SSF82171">
    <property type="entry name" value="DPP6 N-terminal domain-like"/>
    <property type="match status" value="1"/>
</dbReference>
<dbReference type="RefSeq" id="WP_081814671.1">
    <property type="nucleotide sequence ID" value="NZ_ARYJ01000007.1"/>
</dbReference>
<feature type="chain" id="PRO_5001572150" evidence="3">
    <location>
        <begin position="24"/>
        <end position="676"/>
    </location>
</feature>
<dbReference type="Pfam" id="PF07676">
    <property type="entry name" value="PD40"/>
    <property type="match status" value="4"/>
</dbReference>
<organism evidence="5 6">
    <name type="scientific">Hyphomonas jannaschiana VP2</name>
    <dbReference type="NCBI Taxonomy" id="1280952"/>
    <lineage>
        <taxon>Bacteria</taxon>
        <taxon>Pseudomonadati</taxon>
        <taxon>Pseudomonadota</taxon>
        <taxon>Alphaproteobacteria</taxon>
        <taxon>Hyphomonadales</taxon>
        <taxon>Hyphomonadaceae</taxon>
        <taxon>Hyphomonas</taxon>
    </lineage>
</organism>
<dbReference type="eggNOG" id="COG0823">
    <property type="taxonomic scope" value="Bacteria"/>
</dbReference>
<dbReference type="EMBL" id="ARYJ01000007">
    <property type="protein sequence ID" value="KCZ87638.1"/>
    <property type="molecule type" value="Genomic_DNA"/>
</dbReference>
<dbReference type="GO" id="GO:0004252">
    <property type="term" value="F:serine-type endopeptidase activity"/>
    <property type="evidence" value="ECO:0007669"/>
    <property type="project" value="TreeGrafter"/>
</dbReference>
<dbReference type="InterPro" id="IPR011659">
    <property type="entry name" value="WD40"/>
</dbReference>
<keyword evidence="6" id="KW-1185">Reference proteome</keyword>
<dbReference type="Pfam" id="PF00326">
    <property type="entry name" value="Peptidase_S9"/>
    <property type="match status" value="1"/>
</dbReference>
<dbReference type="PANTHER" id="PTHR42776:SF27">
    <property type="entry name" value="DIPEPTIDYL PEPTIDASE FAMILY MEMBER 6"/>
    <property type="match status" value="1"/>
</dbReference>
<dbReference type="PATRIC" id="fig|1280952.3.peg.2315"/>
<keyword evidence="2" id="KW-0645">Protease</keyword>
<dbReference type="SUPFAM" id="SSF53474">
    <property type="entry name" value="alpha/beta-Hydrolases"/>
    <property type="match status" value="1"/>
</dbReference>
<reference evidence="5 6" key="1">
    <citation type="journal article" date="2014" name="Antonie Van Leeuwenhoek">
        <title>Hyphomonas beringensis sp. nov. and Hyphomonas chukchiensis sp. nov., isolated from surface seawater of the Bering Sea and Chukchi Sea.</title>
        <authorList>
            <person name="Li C."/>
            <person name="Lai Q."/>
            <person name="Li G."/>
            <person name="Dong C."/>
            <person name="Wang J."/>
            <person name="Liao Y."/>
            <person name="Shao Z."/>
        </authorList>
    </citation>
    <scope>NUCLEOTIDE SEQUENCE [LARGE SCALE GENOMIC DNA]</scope>
    <source>
        <strain evidence="5 6">VP2</strain>
    </source>
</reference>
<dbReference type="GO" id="GO:0006508">
    <property type="term" value="P:proteolysis"/>
    <property type="evidence" value="ECO:0007669"/>
    <property type="project" value="InterPro"/>
</dbReference>
<evidence type="ECO:0000259" key="4">
    <source>
        <dbReference type="Pfam" id="PF00326"/>
    </source>
</evidence>
<dbReference type="AlphaFoldDB" id="A0A059FAT4"/>
<feature type="domain" description="Peptidase S9 prolyl oligopeptidase catalytic" evidence="4">
    <location>
        <begin position="473"/>
        <end position="675"/>
    </location>
</feature>
<accession>A0A059FAT4</accession>
<protein>
    <submittedName>
        <fullName evidence="5">Peptidase S9 prolyl oligopeptidase active site domain-containing protein</fullName>
    </submittedName>
</protein>
<evidence type="ECO:0000256" key="1">
    <source>
        <dbReference type="ARBA" id="ARBA00022801"/>
    </source>
</evidence>
<gene>
    <name evidence="5" type="ORF">HJA_11579</name>
</gene>
<evidence type="ECO:0000256" key="2">
    <source>
        <dbReference type="ARBA" id="ARBA00022825"/>
    </source>
</evidence>
<evidence type="ECO:0000313" key="5">
    <source>
        <dbReference type="EMBL" id="KCZ87638.1"/>
    </source>
</evidence>
<dbReference type="Proteomes" id="UP000024816">
    <property type="component" value="Unassembled WGS sequence"/>
</dbReference>
<dbReference type="PANTHER" id="PTHR42776">
    <property type="entry name" value="SERINE PEPTIDASE S9 FAMILY MEMBER"/>
    <property type="match status" value="1"/>
</dbReference>
<dbReference type="STRING" id="1280952.HJA_11579"/>
<dbReference type="InterPro" id="IPR029058">
    <property type="entry name" value="AB_hydrolase_fold"/>
</dbReference>
<comment type="caution">
    <text evidence="5">The sequence shown here is derived from an EMBL/GenBank/DDBJ whole genome shotgun (WGS) entry which is preliminary data.</text>
</comment>
<proteinExistence type="predicted"/>
<dbReference type="Gene3D" id="3.40.50.1820">
    <property type="entry name" value="alpha/beta hydrolase"/>
    <property type="match status" value="1"/>
</dbReference>
<keyword evidence="1" id="KW-0378">Hydrolase</keyword>
<keyword evidence="2" id="KW-0720">Serine protease</keyword>
<sequence>MKYLKSSLSLCALLALAAVPASAQEKRAITVDDLLAIRDVSSVDLSPDGAWAAYTVKRNDMDEDKTFTRIWMVSMEDGTVLPLTGETYSASDPQWSPDGSQLAFLAARDDLDEEAATQVWTLDMRGGEALAYTDVTQGVDGFEWAPDGKRMALLITDESDNAKADREAKANGDTPKEHPYVIDRLQFKEDGVGYLDRTYTHLYVTAGRNEEPVQLTFGQRDDSEPDWSPDGKQIAYVSNHTEEPDDNFNSDIFTIPADTSAAPADPRQLTFNPGTDASPDWSPDGKSIAYTAQIQPELVWYATIHLAVVPADGGKEEVLTEALDRNVYSPAFSEDGRTIYFLSEDSGTQPVSAYDLRKNSIRKVIDGELAVTGFDLGPKGTMAAVVSTPAVPSDIFFSDKRGKLSQVTHTNADLLNQLSLSTPQFVDFTNPDGDTVQEFIYPALGISGNAVPPAILRIHGGPVAQFDYGFDPFAQIYAANGYTTVMVNPRGSSGRGQDYASAIWADWGNRDFADVMAGVDKAVEMGLADENRLGVGGWSYGGILTNYVITKTGRFKGAVSGASEANYTANYGHDIYQREWVMELGLPWENQSEWHRISPFYQIGNVTTPSLFIGGGADWNVPILNSEEMYQALRKRGIETGLVVYPGEDHSIGRPSFVADRYQRYVGWYDNHVKGE</sequence>
<name>A0A059FAT4_9PROT</name>
<evidence type="ECO:0000313" key="6">
    <source>
        <dbReference type="Proteomes" id="UP000024816"/>
    </source>
</evidence>
<dbReference type="Gene3D" id="2.120.10.30">
    <property type="entry name" value="TolB, C-terminal domain"/>
    <property type="match status" value="2"/>
</dbReference>
<keyword evidence="3" id="KW-0732">Signal</keyword>
<dbReference type="eggNOG" id="COG1506">
    <property type="taxonomic scope" value="Bacteria"/>
</dbReference>
<dbReference type="OrthoDB" id="9812921at2"/>
<feature type="signal peptide" evidence="3">
    <location>
        <begin position="1"/>
        <end position="23"/>
    </location>
</feature>